<dbReference type="RefSeq" id="WP_053940518.1">
    <property type="nucleotide sequence ID" value="NZ_CP009253.1"/>
</dbReference>
<dbReference type="InterPro" id="IPR029041">
    <property type="entry name" value="FAD-linked_oxidoreductase-like"/>
</dbReference>
<comment type="catalytic activity">
    <reaction evidence="11">
        <text>(6S)-5-methyl-5,6,7,8-tetrahydrofolate + NAD(+) = (6R)-5,10-methylene-5,6,7,8-tetrahydrofolate + NADH + H(+)</text>
        <dbReference type="Rhea" id="RHEA:19821"/>
        <dbReference type="ChEBI" id="CHEBI:15378"/>
        <dbReference type="ChEBI" id="CHEBI:15636"/>
        <dbReference type="ChEBI" id="CHEBI:18608"/>
        <dbReference type="ChEBI" id="CHEBI:57540"/>
        <dbReference type="ChEBI" id="CHEBI:57945"/>
        <dbReference type="EC" id="1.5.1.54"/>
    </reaction>
    <physiologicalReaction direction="right-to-left" evidence="11">
        <dbReference type="Rhea" id="RHEA:19823"/>
    </physiologicalReaction>
</comment>
<dbReference type="KEGG" id="baph:IX46_00240"/>
<dbReference type="InterPro" id="IPR003171">
    <property type="entry name" value="Mehydrof_redctse-like"/>
</dbReference>
<dbReference type="CDD" id="cd00537">
    <property type="entry name" value="MTHFR"/>
    <property type="match status" value="1"/>
</dbReference>
<dbReference type="GO" id="GO:0106312">
    <property type="term" value="F:methylenetetrahydrofolate reductase (NADH) activity"/>
    <property type="evidence" value="ECO:0007669"/>
    <property type="project" value="UniProtKB-EC"/>
</dbReference>
<evidence type="ECO:0000313" key="14">
    <source>
        <dbReference type="Proteomes" id="UP000066321"/>
    </source>
</evidence>
<dbReference type="NCBIfam" id="TIGR00676">
    <property type="entry name" value="fadh2"/>
    <property type="match status" value="1"/>
</dbReference>
<name>A0A0M4HI22_9GAMM</name>
<dbReference type="GO" id="GO:0071949">
    <property type="term" value="F:FAD binding"/>
    <property type="evidence" value="ECO:0007669"/>
    <property type="project" value="TreeGrafter"/>
</dbReference>
<dbReference type="PANTHER" id="PTHR45754:SF3">
    <property type="entry name" value="METHYLENETETRAHYDROFOLATE REDUCTASE (NADPH)"/>
    <property type="match status" value="1"/>
</dbReference>
<keyword evidence="7 12" id="KW-0560">Oxidoreductase</keyword>
<evidence type="ECO:0000256" key="10">
    <source>
        <dbReference type="ARBA" id="ARBA00034478"/>
    </source>
</evidence>
<evidence type="ECO:0000256" key="1">
    <source>
        <dbReference type="ARBA" id="ARBA00001974"/>
    </source>
</evidence>
<accession>A0A0M4HI22</accession>
<sequence length="296" mass="34129">MSFLKSTYYQDIMNQKLNNLNKKIQCSFEFFPVKSIDLENKLFSSVVKLSQLKPFFFSVTYGANSGERKKTYEIVKKIHEKTGVITAPHLTCVDSTSNEIEKIAKFYWSNGIRSIFALRGDSHNTNYLHTMYAYDLVVLLKKIADFDISVAAYPEKHPESKSTRSDILNLKKKVHAGANRAITQFFFDTETYLRFRDNCLKNNINVEIIPGILPIYNFEQLKRFAKMTNVSIPSWMFEIFHGLTNDLITQRLIGASIVIDMIKNLSIEGVKNFHFYTLNQSDIVYSICHLFGFGSD</sequence>
<evidence type="ECO:0000256" key="12">
    <source>
        <dbReference type="RuleBase" id="RU003862"/>
    </source>
</evidence>
<organism evidence="13 14">
    <name type="scientific">Buchnera aphidicola</name>
    <name type="common">Aphis glycines</name>
    <dbReference type="NCBI Taxonomy" id="1265350"/>
    <lineage>
        <taxon>Bacteria</taxon>
        <taxon>Pseudomonadati</taxon>
        <taxon>Pseudomonadota</taxon>
        <taxon>Gammaproteobacteria</taxon>
        <taxon>Enterobacterales</taxon>
        <taxon>Erwiniaceae</taxon>
        <taxon>Buchnera</taxon>
    </lineage>
</organism>
<dbReference type="PATRIC" id="fig|1265350.3.peg.42"/>
<dbReference type="OrthoDB" id="9812555at2"/>
<keyword evidence="8" id="KW-0520">NAD</keyword>
<evidence type="ECO:0000256" key="3">
    <source>
        <dbReference type="ARBA" id="ARBA00006743"/>
    </source>
</evidence>
<proteinExistence type="inferred from homology"/>
<dbReference type="Proteomes" id="UP000066321">
    <property type="component" value="Chromosome"/>
</dbReference>
<protein>
    <recommendedName>
        <fullName evidence="12">Methylenetetrahydrofolate reductase</fullName>
        <ecNumber evidence="12">1.5.1.54</ecNumber>
    </recommendedName>
</protein>
<dbReference type="STRING" id="1265350.IX46_00240"/>
<keyword evidence="4" id="KW-0028">Amino-acid biosynthesis</keyword>
<keyword evidence="6 12" id="KW-0274">FAD</keyword>
<evidence type="ECO:0000256" key="7">
    <source>
        <dbReference type="ARBA" id="ARBA00023002"/>
    </source>
</evidence>
<dbReference type="PANTHER" id="PTHR45754">
    <property type="entry name" value="METHYLENETETRAHYDROFOLATE REDUCTASE"/>
    <property type="match status" value="1"/>
</dbReference>
<dbReference type="GO" id="GO:0009086">
    <property type="term" value="P:methionine biosynthetic process"/>
    <property type="evidence" value="ECO:0007669"/>
    <property type="project" value="UniProtKB-KW"/>
</dbReference>
<reference evidence="13 14" key="1">
    <citation type="journal article" date="2015" name="J Genomics">
        <title>Whole Genome Sequence of the Soybean Aphid Endosymbiont Buchnera aphidicola and Genetic Differentiation among Biotype-Specific Strains.</title>
        <authorList>
            <person name="Cassone B.J."/>
            <person name="Wenger J.A."/>
            <person name="Michel A.P."/>
        </authorList>
    </citation>
    <scope>NUCLEOTIDE SEQUENCE [LARGE SCALE GENOMIC DNA]</scope>
    <source>
        <strain evidence="13 14">BAg</strain>
    </source>
</reference>
<evidence type="ECO:0000313" key="13">
    <source>
        <dbReference type="EMBL" id="ALD15014.1"/>
    </source>
</evidence>
<dbReference type="Pfam" id="PF02219">
    <property type="entry name" value="MTHFR"/>
    <property type="match status" value="1"/>
</dbReference>
<dbReference type="Gene3D" id="3.20.20.220">
    <property type="match status" value="1"/>
</dbReference>
<dbReference type="UniPathway" id="UPA00193"/>
<dbReference type="AlphaFoldDB" id="A0A0M4HI22"/>
<evidence type="ECO:0000256" key="11">
    <source>
        <dbReference type="ARBA" id="ARBA00048628"/>
    </source>
</evidence>
<comment type="similarity">
    <text evidence="3 12">Belongs to the methylenetetrahydrofolate reductase family.</text>
</comment>
<gene>
    <name evidence="13" type="primary">metF</name>
    <name evidence="13" type="ORF">IX46_00240</name>
</gene>
<dbReference type="EC" id="1.5.1.54" evidence="12"/>
<evidence type="ECO:0000256" key="2">
    <source>
        <dbReference type="ARBA" id="ARBA00004777"/>
    </source>
</evidence>
<keyword evidence="9" id="KW-0486">Methionine biosynthesis</keyword>
<dbReference type="NCBIfam" id="NF006950">
    <property type="entry name" value="PRK09432.1"/>
    <property type="match status" value="1"/>
</dbReference>
<dbReference type="GO" id="GO:0005829">
    <property type="term" value="C:cytosol"/>
    <property type="evidence" value="ECO:0007669"/>
    <property type="project" value="InterPro"/>
</dbReference>
<dbReference type="InterPro" id="IPR004620">
    <property type="entry name" value="MTHF_reductase_bac"/>
</dbReference>
<evidence type="ECO:0000256" key="6">
    <source>
        <dbReference type="ARBA" id="ARBA00022827"/>
    </source>
</evidence>
<dbReference type="SUPFAM" id="SSF51730">
    <property type="entry name" value="FAD-linked oxidoreductase"/>
    <property type="match status" value="1"/>
</dbReference>
<comment type="cofactor">
    <cofactor evidence="1 12">
        <name>FAD</name>
        <dbReference type="ChEBI" id="CHEBI:57692"/>
    </cofactor>
</comment>
<comment type="pathway">
    <text evidence="10">Amino-acid biosynthesis; L-methionine biosynthesis via de novo pathway.</text>
</comment>
<dbReference type="EMBL" id="CP009253">
    <property type="protein sequence ID" value="ALD15014.1"/>
    <property type="molecule type" value="Genomic_DNA"/>
</dbReference>
<evidence type="ECO:0000256" key="5">
    <source>
        <dbReference type="ARBA" id="ARBA00022630"/>
    </source>
</evidence>
<evidence type="ECO:0000256" key="9">
    <source>
        <dbReference type="ARBA" id="ARBA00023167"/>
    </source>
</evidence>
<keyword evidence="5 12" id="KW-0285">Flavoprotein</keyword>
<evidence type="ECO:0000256" key="4">
    <source>
        <dbReference type="ARBA" id="ARBA00022605"/>
    </source>
</evidence>
<dbReference type="GO" id="GO:0035999">
    <property type="term" value="P:tetrahydrofolate interconversion"/>
    <property type="evidence" value="ECO:0007669"/>
    <property type="project" value="UniProtKB-UniPathway"/>
</dbReference>
<evidence type="ECO:0000256" key="8">
    <source>
        <dbReference type="ARBA" id="ARBA00023027"/>
    </source>
</evidence>
<comment type="pathway">
    <text evidence="2 12">One-carbon metabolism; tetrahydrofolate interconversion.</text>
</comment>